<organism evidence="17 18">
    <name type="scientific">Anopheles minimus</name>
    <dbReference type="NCBI Taxonomy" id="112268"/>
    <lineage>
        <taxon>Eukaryota</taxon>
        <taxon>Metazoa</taxon>
        <taxon>Ecdysozoa</taxon>
        <taxon>Arthropoda</taxon>
        <taxon>Hexapoda</taxon>
        <taxon>Insecta</taxon>
        <taxon>Pterygota</taxon>
        <taxon>Neoptera</taxon>
        <taxon>Endopterygota</taxon>
        <taxon>Diptera</taxon>
        <taxon>Nematocera</taxon>
        <taxon>Culicoidea</taxon>
        <taxon>Culicidae</taxon>
        <taxon>Anophelinae</taxon>
        <taxon>Anopheles</taxon>
    </lineage>
</organism>
<evidence type="ECO:0000256" key="8">
    <source>
        <dbReference type="ARBA" id="ARBA00022777"/>
    </source>
</evidence>
<keyword evidence="7 14" id="KW-0547">Nucleotide-binding</keyword>
<keyword evidence="4" id="KW-0723">Serine/threonine-protein kinase</keyword>
<comment type="catalytic activity">
    <reaction evidence="13">
        <text>L-seryl-[protein] + ATP = O-phospho-L-seryl-[protein] + ADP + H(+)</text>
        <dbReference type="Rhea" id="RHEA:17989"/>
        <dbReference type="Rhea" id="RHEA-COMP:9863"/>
        <dbReference type="Rhea" id="RHEA-COMP:11604"/>
        <dbReference type="ChEBI" id="CHEBI:15378"/>
        <dbReference type="ChEBI" id="CHEBI:29999"/>
        <dbReference type="ChEBI" id="CHEBI:30616"/>
        <dbReference type="ChEBI" id="CHEBI:83421"/>
        <dbReference type="ChEBI" id="CHEBI:456216"/>
        <dbReference type="EC" id="2.7.11.1"/>
    </reaction>
</comment>
<dbReference type="STRING" id="112268.A0A182VXH2"/>
<dbReference type="InterPro" id="IPR011009">
    <property type="entry name" value="Kinase-like_dom_sf"/>
</dbReference>
<evidence type="ECO:0000313" key="17">
    <source>
        <dbReference type="EnsemblMetazoa" id="AMIN002771-PA"/>
    </source>
</evidence>
<comment type="catalytic activity">
    <reaction evidence="12">
        <text>L-threonyl-[protein] + ATP = O-phospho-L-threonyl-[protein] + ADP + H(+)</text>
        <dbReference type="Rhea" id="RHEA:46608"/>
        <dbReference type="Rhea" id="RHEA-COMP:11060"/>
        <dbReference type="Rhea" id="RHEA-COMP:11605"/>
        <dbReference type="ChEBI" id="CHEBI:15378"/>
        <dbReference type="ChEBI" id="CHEBI:30013"/>
        <dbReference type="ChEBI" id="CHEBI:30616"/>
        <dbReference type="ChEBI" id="CHEBI:61977"/>
        <dbReference type="ChEBI" id="CHEBI:456216"/>
        <dbReference type="EC" id="2.7.11.1"/>
    </reaction>
</comment>
<feature type="region of interest" description="Disordered" evidence="15">
    <location>
        <begin position="1302"/>
        <end position="1340"/>
    </location>
</feature>
<feature type="compositionally biased region" description="Low complexity" evidence="15">
    <location>
        <begin position="574"/>
        <end position="598"/>
    </location>
</feature>
<feature type="compositionally biased region" description="Basic and acidic residues" evidence="15">
    <location>
        <begin position="36"/>
        <end position="58"/>
    </location>
</feature>
<keyword evidence="8" id="KW-0418">Kinase</keyword>
<reference evidence="17" key="2">
    <citation type="submission" date="2020-05" db="UniProtKB">
        <authorList>
            <consortium name="EnsemblMetazoa"/>
        </authorList>
    </citation>
    <scope>IDENTIFICATION</scope>
    <source>
        <strain evidence="17">MINIMUS1</strain>
    </source>
</reference>
<evidence type="ECO:0000256" key="4">
    <source>
        <dbReference type="ARBA" id="ARBA00022527"/>
    </source>
</evidence>
<dbReference type="InterPro" id="IPR008271">
    <property type="entry name" value="Ser/Thr_kinase_AS"/>
</dbReference>
<comment type="similarity">
    <text evidence="2">Belongs to the protein kinase superfamily. CAMK Ser/Thr protein kinase family.</text>
</comment>
<feature type="compositionally biased region" description="Polar residues" evidence="15">
    <location>
        <begin position="656"/>
        <end position="665"/>
    </location>
</feature>
<evidence type="ECO:0000256" key="3">
    <source>
        <dbReference type="ARBA" id="ARBA00012513"/>
    </source>
</evidence>
<evidence type="ECO:0000256" key="5">
    <source>
        <dbReference type="ARBA" id="ARBA00022679"/>
    </source>
</evidence>
<evidence type="ECO:0000256" key="12">
    <source>
        <dbReference type="ARBA" id="ARBA00047899"/>
    </source>
</evidence>
<dbReference type="EC" id="2.7.11.1" evidence="3"/>
<dbReference type="GO" id="GO:0006417">
    <property type="term" value="P:regulation of translation"/>
    <property type="evidence" value="ECO:0007669"/>
    <property type="project" value="UniProtKB-KW"/>
</dbReference>
<evidence type="ECO:0000256" key="11">
    <source>
        <dbReference type="ARBA" id="ARBA00022845"/>
    </source>
</evidence>
<evidence type="ECO:0000256" key="2">
    <source>
        <dbReference type="ARBA" id="ARBA00006692"/>
    </source>
</evidence>
<evidence type="ECO:0000259" key="16">
    <source>
        <dbReference type="PROSITE" id="PS50011"/>
    </source>
</evidence>
<feature type="domain" description="Protein kinase" evidence="16">
    <location>
        <begin position="81"/>
        <end position="366"/>
    </location>
</feature>
<reference evidence="18" key="1">
    <citation type="submission" date="2013-03" db="EMBL/GenBank/DDBJ databases">
        <title>The Genome Sequence of Anopheles minimus MINIMUS1.</title>
        <authorList>
            <consortium name="The Broad Institute Genomics Platform"/>
            <person name="Neafsey D.E."/>
            <person name="Walton C."/>
            <person name="Walker B."/>
            <person name="Young S.K."/>
            <person name="Zeng Q."/>
            <person name="Gargeya S."/>
            <person name="Fitzgerald M."/>
            <person name="Haas B."/>
            <person name="Abouelleil A."/>
            <person name="Allen A.W."/>
            <person name="Alvarado L."/>
            <person name="Arachchi H.M."/>
            <person name="Berlin A.M."/>
            <person name="Chapman S.B."/>
            <person name="Gainer-Dewar J."/>
            <person name="Goldberg J."/>
            <person name="Griggs A."/>
            <person name="Gujja S."/>
            <person name="Hansen M."/>
            <person name="Howarth C."/>
            <person name="Imamovic A."/>
            <person name="Ireland A."/>
            <person name="Larimer J."/>
            <person name="McCowan C."/>
            <person name="Murphy C."/>
            <person name="Pearson M."/>
            <person name="Poon T.W."/>
            <person name="Priest M."/>
            <person name="Roberts A."/>
            <person name="Saif S."/>
            <person name="Shea T."/>
            <person name="Sisk P."/>
            <person name="Sykes S."/>
            <person name="Wortman J."/>
            <person name="Nusbaum C."/>
            <person name="Birren B."/>
        </authorList>
    </citation>
    <scope>NUCLEOTIDE SEQUENCE [LARGE SCALE GENOMIC DNA]</scope>
    <source>
        <strain evidence="18">MINIMUS1</strain>
    </source>
</reference>
<name>A0A182VXH2_9DIPT</name>
<accession>A0A182VXH2</accession>
<evidence type="ECO:0000256" key="9">
    <source>
        <dbReference type="ARBA" id="ARBA00022840"/>
    </source>
</evidence>
<keyword evidence="10" id="KW-0460">Magnesium</keyword>
<dbReference type="Gene3D" id="1.10.510.10">
    <property type="entry name" value="Transferase(Phosphotransferase) domain 1"/>
    <property type="match status" value="1"/>
</dbReference>
<feature type="compositionally biased region" description="Low complexity" evidence="15">
    <location>
        <begin position="1026"/>
        <end position="1037"/>
    </location>
</feature>
<dbReference type="Pfam" id="PF00069">
    <property type="entry name" value="Pkinase"/>
    <property type="match status" value="1"/>
</dbReference>
<protein>
    <recommendedName>
        <fullName evidence="3">non-specific serine/threonine protein kinase</fullName>
        <ecNumber evidence="3">2.7.11.1</ecNumber>
    </recommendedName>
</protein>
<dbReference type="GO" id="GO:0004674">
    <property type="term" value="F:protein serine/threonine kinase activity"/>
    <property type="evidence" value="ECO:0007669"/>
    <property type="project" value="UniProtKB-KW"/>
</dbReference>
<feature type="region of interest" description="Disordered" evidence="15">
    <location>
        <begin position="829"/>
        <end position="974"/>
    </location>
</feature>
<evidence type="ECO:0000256" key="15">
    <source>
        <dbReference type="SAM" id="MobiDB-lite"/>
    </source>
</evidence>
<dbReference type="SMART" id="SM00220">
    <property type="entry name" value="S_TKc"/>
    <property type="match status" value="1"/>
</dbReference>
<feature type="compositionally biased region" description="Basic residues" evidence="15">
    <location>
        <begin position="751"/>
        <end position="762"/>
    </location>
</feature>
<dbReference type="VEuPathDB" id="VectorBase:AMIN002771"/>
<dbReference type="GO" id="GO:0046872">
    <property type="term" value="F:metal ion binding"/>
    <property type="evidence" value="ECO:0007669"/>
    <property type="project" value="UniProtKB-KW"/>
</dbReference>
<feature type="binding site" evidence="14">
    <location>
        <position position="110"/>
    </location>
    <ligand>
        <name>ATP</name>
        <dbReference type="ChEBI" id="CHEBI:30616"/>
    </ligand>
</feature>
<dbReference type="FunFam" id="1.10.510.10:FF:000119">
    <property type="entry name" value="Putative map kinase-interacting serine/threonine-protein kinase 1"/>
    <property type="match status" value="1"/>
</dbReference>
<keyword evidence="6" id="KW-0479">Metal-binding</keyword>
<dbReference type="InterPro" id="IPR050205">
    <property type="entry name" value="CDPK_Ser/Thr_kinases"/>
</dbReference>
<evidence type="ECO:0000256" key="6">
    <source>
        <dbReference type="ARBA" id="ARBA00022723"/>
    </source>
</evidence>
<dbReference type="InterPro" id="IPR017441">
    <property type="entry name" value="Protein_kinase_ATP_BS"/>
</dbReference>
<proteinExistence type="inferred from homology"/>
<feature type="compositionally biased region" description="Polar residues" evidence="15">
    <location>
        <begin position="768"/>
        <end position="799"/>
    </location>
</feature>
<sequence>MVERIVEESCDVNSDPTRKADVARYSSEEVSGNESTETRMLSEAERQADFNRHKEEMKRKRRRKKRASSSMQSACFQECYKLTGEVLGEGAYASVQTCINIFTDLEFAVKIIDKIPGHARGRVFREVETFHHCQGHPNILQLLEFFEDDEKFYLVFEKINGGPLLTRIQENVCFSEYDAAQIIMEIASGLDFLHKKGIAHRDLKPENILCVYPDKLCPIKICDFDLGSGIKFTTNISSPTATPQLLTPVGSAEFMAPEVVDLFVGESNYYDKRCDLWSLGVIAYILLCGYPPFSGNCEQDCGWNRGENCRTCQELLFESIQEGRYCFPDSEWQDVSEEAKDLIRGLLVKDAPKRLSASAVLNHPWIRISDDTECSVGGPNAKANKDKQRLRVLKTPGVIRRNRSALELSHFAESAMAVKRVILQHFSMRYDYMTKERPNIYQPSYNGNVERAPVVPDKPTLTVAETTTQKSANFNDAVPALPRREPPKGVWGKDEKLKATYEAKESWEMTTNVVEPEKQEKEKEREKDSYQNVSIECQNVAGTNGVESVATIANDETVVGAATIQIVVNSMSSGTDGGTMPTTTTNNNNTTAIGSITNGHDEASTNNGNSETKKMSDEELQNSDPPKTVAEGDGKTEVPQGKAVVVTILPQARVSPPTSALSSPVHSKDSTATRKASSSWDIPPESNWRYRGGNGTDQQSPSSFENSSRLQQAHNNRHIGSSYKGGRSGHYHSHPQQQQHHHYQGNNAHYNYHHHHNNHHSHPASSYRQQNGGHNNYHSLSQGNHYNQNHYNSNGSNTGRYGRVVRVGINSDQFITGMMMKQRQPSQNYAYNHQQPNHGSSASLPSWRAQPSSATYGKASTDEGENYRYSNGKYSNGGTVTATPMSHYENGKTSSNPTNFNHHQYNRGGTNNNISNNTSNVSSSGGSGSHHPARMNGGNSSHHQSQYHHHQQQQQHHYGAMNNNSSNNHFYSNGSGAGGGMGHYNYSNNHHYGTVNGHGGQQQLQQQQHKSLPYRVISHHHHHHQPQQQQQQQYQNQRYASASSFGGMRRPSQGLTDTVDGTKGTGARRASFGQQQPTIQRPSPPQQQKQQQQQQQQQSRSNVNCDPTTNTMNRYKLYHSNSILSALKRETRKNGYQSMMVGGFEGLTLNGEGGDPYQLADEGEEVTVDQTTPYHLIPHHKAEQQEQQDAIDNIDEAVYSSSSSSNTSSHSGNSIINGNVATTTMAALGGNTGGPRIIADFAMSEGLPVGLSPPNESLLMQRRLSLKSRSLCLPVAIGLGGGIVPSLAVSSIMPPSGDEFPVCSPTCQQGQEQHEQESPLPSPEQLAQSDEDAGGCPIFATTGPEAGGYYTYYPHNGTVVVPGTTPTLTITTQSG</sequence>
<evidence type="ECO:0000256" key="1">
    <source>
        <dbReference type="ARBA" id="ARBA00001946"/>
    </source>
</evidence>
<feature type="region of interest" description="Disordered" evidence="15">
    <location>
        <begin position="1"/>
        <end position="66"/>
    </location>
</feature>
<dbReference type="PROSITE" id="PS00108">
    <property type="entry name" value="PROTEIN_KINASE_ST"/>
    <property type="match status" value="1"/>
</dbReference>
<feature type="compositionally biased region" description="Low complexity" evidence="15">
    <location>
        <begin position="952"/>
        <end position="974"/>
    </location>
</feature>
<feature type="region of interest" description="Disordered" evidence="15">
    <location>
        <begin position="654"/>
        <end position="799"/>
    </location>
</feature>
<dbReference type="InterPro" id="IPR000719">
    <property type="entry name" value="Prot_kinase_dom"/>
</dbReference>
<feature type="compositionally biased region" description="Low complexity" evidence="15">
    <location>
        <begin position="906"/>
        <end position="924"/>
    </location>
</feature>
<feature type="region of interest" description="Disordered" evidence="15">
    <location>
        <begin position="990"/>
        <end position="1114"/>
    </location>
</feature>
<dbReference type="PANTHER" id="PTHR24349">
    <property type="entry name" value="SERINE/THREONINE-PROTEIN KINASE"/>
    <property type="match status" value="1"/>
</dbReference>
<feature type="compositionally biased region" description="Polar residues" evidence="15">
    <location>
        <begin position="891"/>
        <end position="903"/>
    </location>
</feature>
<evidence type="ECO:0000256" key="14">
    <source>
        <dbReference type="PROSITE-ProRule" id="PRU10141"/>
    </source>
</evidence>
<feature type="compositionally biased region" description="Polar residues" evidence="15">
    <location>
        <begin position="868"/>
        <end position="884"/>
    </location>
</feature>
<comment type="cofactor">
    <cofactor evidence="1">
        <name>Mg(2+)</name>
        <dbReference type="ChEBI" id="CHEBI:18420"/>
    </cofactor>
</comment>
<evidence type="ECO:0000256" key="13">
    <source>
        <dbReference type="ARBA" id="ARBA00048679"/>
    </source>
</evidence>
<feature type="compositionally biased region" description="Polar residues" evidence="15">
    <location>
        <begin position="1102"/>
        <end position="1114"/>
    </location>
</feature>
<feature type="compositionally biased region" description="Polar residues" evidence="15">
    <location>
        <begin position="829"/>
        <end position="855"/>
    </location>
</feature>
<evidence type="ECO:0000256" key="10">
    <source>
        <dbReference type="ARBA" id="ARBA00022842"/>
    </source>
</evidence>
<dbReference type="CDD" id="cd14090">
    <property type="entry name" value="STKc_Mnk"/>
    <property type="match status" value="1"/>
</dbReference>
<keyword evidence="18" id="KW-1185">Reference proteome</keyword>
<keyword evidence="5" id="KW-0808">Transferase</keyword>
<dbReference type="EnsemblMetazoa" id="AMIN002771-RA">
    <property type="protein sequence ID" value="AMIN002771-PA"/>
    <property type="gene ID" value="AMIN002771"/>
</dbReference>
<dbReference type="PROSITE" id="PS50011">
    <property type="entry name" value="PROTEIN_KINASE_DOM"/>
    <property type="match status" value="1"/>
</dbReference>
<dbReference type="PROSITE" id="PS00107">
    <property type="entry name" value="PROTEIN_KINASE_ATP"/>
    <property type="match status" value="1"/>
</dbReference>
<feature type="compositionally biased region" description="Low complexity" evidence="15">
    <location>
        <begin position="1086"/>
        <end position="1101"/>
    </location>
</feature>
<dbReference type="Proteomes" id="UP000075920">
    <property type="component" value="Unassembled WGS sequence"/>
</dbReference>
<dbReference type="GO" id="GO:0005524">
    <property type="term" value="F:ATP binding"/>
    <property type="evidence" value="ECO:0007669"/>
    <property type="project" value="UniProtKB-UniRule"/>
</dbReference>
<dbReference type="SUPFAM" id="SSF56112">
    <property type="entry name" value="Protein kinase-like (PK-like)"/>
    <property type="match status" value="1"/>
</dbReference>
<feature type="compositionally biased region" description="Basic residues" evidence="15">
    <location>
        <begin position="727"/>
        <end position="743"/>
    </location>
</feature>
<feature type="region of interest" description="Disordered" evidence="15">
    <location>
        <begin position="574"/>
        <end position="640"/>
    </location>
</feature>
<keyword evidence="9 14" id="KW-0067">ATP-binding</keyword>
<dbReference type="Gene3D" id="3.30.200.20">
    <property type="entry name" value="Phosphorylase Kinase, domain 1"/>
    <property type="match status" value="1"/>
</dbReference>
<evidence type="ECO:0000313" key="18">
    <source>
        <dbReference type="Proteomes" id="UP000075920"/>
    </source>
</evidence>
<feature type="compositionally biased region" description="Polar residues" evidence="15">
    <location>
        <begin position="696"/>
        <end position="714"/>
    </location>
</feature>
<keyword evidence="11" id="KW-0810">Translation regulation</keyword>
<dbReference type="FunFam" id="3.30.200.20:FF:000093">
    <property type="entry name" value="Putative map kinase-interacting serine/threonine-protein kinase 1"/>
    <property type="match status" value="1"/>
</dbReference>
<evidence type="ECO:0000256" key="7">
    <source>
        <dbReference type="ARBA" id="ARBA00022741"/>
    </source>
</evidence>